<evidence type="ECO:0000313" key="3">
    <source>
        <dbReference type="Proteomes" id="UP000824782"/>
    </source>
</evidence>
<protein>
    <submittedName>
        <fullName evidence="2">Uncharacterized protein</fullName>
    </submittedName>
</protein>
<feature type="chain" id="PRO_5043686683" evidence="1">
    <location>
        <begin position="22"/>
        <end position="224"/>
    </location>
</feature>
<evidence type="ECO:0000256" key="1">
    <source>
        <dbReference type="SAM" id="SignalP"/>
    </source>
</evidence>
<keyword evidence="3" id="KW-1185">Reference proteome</keyword>
<gene>
    <name evidence="2" type="ORF">GDO81_013768</name>
</gene>
<dbReference type="AlphaFoldDB" id="A0AAV7B5G0"/>
<organism evidence="2 3">
    <name type="scientific">Engystomops pustulosus</name>
    <name type="common">Tungara frog</name>
    <name type="synonym">Physalaemus pustulosus</name>
    <dbReference type="NCBI Taxonomy" id="76066"/>
    <lineage>
        <taxon>Eukaryota</taxon>
        <taxon>Metazoa</taxon>
        <taxon>Chordata</taxon>
        <taxon>Craniata</taxon>
        <taxon>Vertebrata</taxon>
        <taxon>Euteleostomi</taxon>
        <taxon>Amphibia</taxon>
        <taxon>Batrachia</taxon>
        <taxon>Anura</taxon>
        <taxon>Neobatrachia</taxon>
        <taxon>Hyloidea</taxon>
        <taxon>Leptodactylidae</taxon>
        <taxon>Leiuperinae</taxon>
        <taxon>Engystomops</taxon>
    </lineage>
</organism>
<evidence type="ECO:0000313" key="2">
    <source>
        <dbReference type="EMBL" id="KAG8567761.1"/>
    </source>
</evidence>
<accession>A0AAV7B5G0</accession>
<reference evidence="2" key="1">
    <citation type="thesis" date="2020" institute="ProQuest LLC" country="789 East Eisenhower Parkway, Ann Arbor, MI, USA">
        <title>Comparative Genomics and Chromosome Evolution.</title>
        <authorList>
            <person name="Mudd A.B."/>
        </authorList>
    </citation>
    <scope>NUCLEOTIDE SEQUENCE</scope>
    <source>
        <strain evidence="2">237g6f4</strain>
        <tissue evidence="2">Blood</tissue>
    </source>
</reference>
<dbReference type="Proteomes" id="UP000824782">
    <property type="component" value="Unassembled WGS sequence"/>
</dbReference>
<comment type="caution">
    <text evidence="2">The sequence shown here is derived from an EMBL/GenBank/DDBJ whole genome shotgun (WGS) entry which is preliminary data.</text>
</comment>
<name>A0AAV7B5G0_ENGPU</name>
<dbReference type="EMBL" id="WNYA01000006">
    <property type="protein sequence ID" value="KAG8567761.1"/>
    <property type="molecule type" value="Genomic_DNA"/>
</dbReference>
<sequence>MRKHILSGCITVLVLCLSVRGSIIFWVNTTSSFQTYSFDYCDVVDCKSGGTTTNYWFDTYVKGQYYLCVTRPGNENCRYWSDVGWNTGKNWGYVPQEARDRRDKQGKSLLTRLTLSTGQLKFSGCNCQANCLPLYLNLENPQVGDLRKYVLGCHVGSLNPEVGHIYLRDVREHPVAKPEAHPTTAAEGSLQRVVGEAIPIPGLSWEQVFSIETGTAPRKNLWLE</sequence>
<proteinExistence type="predicted"/>
<feature type="signal peptide" evidence="1">
    <location>
        <begin position="1"/>
        <end position="21"/>
    </location>
</feature>
<keyword evidence="1" id="KW-0732">Signal</keyword>